<evidence type="ECO:0008006" key="3">
    <source>
        <dbReference type="Google" id="ProtNLM"/>
    </source>
</evidence>
<dbReference type="Proteomes" id="UP000217182">
    <property type="component" value="Chromosome"/>
</dbReference>
<sequence>MRRRQQRLAIWMNGIQVGFWEKVRSEDRLQYLPEWVADEQGRPLSLSLPYVFLMVCGNSVGD</sequence>
<dbReference type="KEGG" id="gqu:AWC35_16075"/>
<dbReference type="AlphaFoldDB" id="A0A250B3B9"/>
<evidence type="ECO:0000313" key="2">
    <source>
        <dbReference type="Proteomes" id="UP000217182"/>
    </source>
</evidence>
<name>A0A250B3B9_9GAMM</name>
<proteinExistence type="predicted"/>
<dbReference type="EMBL" id="CP014136">
    <property type="protein sequence ID" value="ATA20738.1"/>
    <property type="molecule type" value="Genomic_DNA"/>
</dbReference>
<gene>
    <name evidence="1" type="ORF">AWC35_16075</name>
</gene>
<dbReference type="NCBIfam" id="TIGR03071">
    <property type="entry name" value="couple_hipA"/>
    <property type="match status" value="1"/>
</dbReference>
<evidence type="ECO:0000313" key="1">
    <source>
        <dbReference type="EMBL" id="ATA20738.1"/>
    </source>
</evidence>
<reference evidence="1 2" key="1">
    <citation type="submission" date="2016-01" db="EMBL/GenBank/DDBJ databases">
        <authorList>
            <person name="Oliw E.H."/>
        </authorList>
    </citation>
    <scope>NUCLEOTIDE SEQUENCE [LARGE SCALE GENOMIC DNA]</scope>
    <source>
        <strain evidence="1 2">FRB97</strain>
    </source>
</reference>
<dbReference type="InterPro" id="IPR017508">
    <property type="entry name" value="HipA_N1"/>
</dbReference>
<organism evidence="1 2">
    <name type="scientific">Gibbsiella quercinecans</name>
    <dbReference type="NCBI Taxonomy" id="929813"/>
    <lineage>
        <taxon>Bacteria</taxon>
        <taxon>Pseudomonadati</taxon>
        <taxon>Pseudomonadota</taxon>
        <taxon>Gammaproteobacteria</taxon>
        <taxon>Enterobacterales</taxon>
        <taxon>Yersiniaceae</taxon>
        <taxon>Gibbsiella</taxon>
    </lineage>
</organism>
<accession>A0A250B3B9</accession>
<protein>
    <recommendedName>
        <fullName evidence="3">HipA N-terminal subdomain 1 domain-containing protein</fullName>
    </recommendedName>
</protein>
<keyword evidence="2" id="KW-1185">Reference proteome</keyword>